<evidence type="ECO:0000313" key="14">
    <source>
        <dbReference type="Proteomes" id="UP000197024"/>
    </source>
</evidence>
<dbReference type="EMBL" id="CP035093">
    <property type="protein sequence ID" value="QAT14860.1"/>
    <property type="molecule type" value="Genomic_DNA"/>
</dbReference>
<dbReference type="GO" id="GO:0005829">
    <property type="term" value="C:cytosol"/>
    <property type="evidence" value="ECO:0007669"/>
    <property type="project" value="TreeGrafter"/>
</dbReference>
<evidence type="ECO:0000256" key="5">
    <source>
        <dbReference type="ARBA" id="ARBA00023125"/>
    </source>
</evidence>
<reference evidence="12 15" key="3">
    <citation type="submission" date="2019-01" db="EMBL/GenBank/DDBJ databases">
        <title>Brevundimonas diminuta Genome sequencing and assembly.</title>
        <authorList>
            <person name="Chen H."/>
        </authorList>
    </citation>
    <scope>NUCLEOTIDE SEQUENCE [LARGE SCALE GENOMIC DNA]</scope>
    <source>
        <strain evidence="12">ATCC</strain>
        <strain evidence="15">ATCC(B) 19146</strain>
    </source>
</reference>
<protein>
    <recommendedName>
        <fullName evidence="2 8">Integration host factor subunit alpha</fullName>
        <shortName evidence="8">IHF-alpha</shortName>
    </recommendedName>
</protein>
<dbReference type="STRING" id="293.GCA_000988015_00619"/>
<dbReference type="PANTHER" id="PTHR33175:SF2">
    <property type="entry name" value="INTEGRATION HOST FACTOR SUBUNIT ALPHA"/>
    <property type="match status" value="1"/>
</dbReference>
<reference evidence="11 14" key="1">
    <citation type="submission" date="2017-06" db="EMBL/GenBank/DDBJ databases">
        <title>Biodegradation of gentamicin by bacterial consortia AMQD4 in synthetic medium and raw gentamicin sewage.</title>
        <authorList>
            <person name="Chang H."/>
            <person name="Feng Y."/>
            <person name="Li Z."/>
            <person name="Xue J."/>
            <person name="Cheng D."/>
        </authorList>
    </citation>
    <scope>NUCLEOTIDE SEQUENCE [LARGE SCALE GENOMIC DNA]</scope>
    <source>
        <strain evidence="11 14">BZC3</strain>
    </source>
</reference>
<evidence type="ECO:0000256" key="1">
    <source>
        <dbReference type="ARBA" id="ARBA00010529"/>
    </source>
</evidence>
<dbReference type="PRINTS" id="PR01727">
    <property type="entry name" value="DNABINDINGHU"/>
</dbReference>
<reference evidence="11 14" key="2">
    <citation type="submission" date="2017-06" db="EMBL/GenBank/DDBJ databases">
        <authorList>
            <person name="Kim H.J."/>
            <person name="Triplett B.A."/>
        </authorList>
    </citation>
    <scope>NUCLEOTIDE SEQUENCE [LARGE SCALE GENOMIC DNA]</scope>
    <source>
        <strain evidence="11 14">BZC3</strain>
    </source>
</reference>
<dbReference type="GO" id="GO:0003677">
    <property type="term" value="F:DNA binding"/>
    <property type="evidence" value="ECO:0007669"/>
    <property type="project" value="UniProtKB-UniRule"/>
</dbReference>
<dbReference type="AlphaFoldDB" id="A0A246K856"/>
<evidence type="ECO:0000256" key="7">
    <source>
        <dbReference type="ARBA" id="ARBA00023172"/>
    </source>
</evidence>
<dbReference type="PANTHER" id="PTHR33175">
    <property type="entry name" value="DNA-BINDING PROTEIN HU"/>
    <property type="match status" value="1"/>
</dbReference>
<evidence type="ECO:0000256" key="10">
    <source>
        <dbReference type="RuleBase" id="RU004485"/>
    </source>
</evidence>
<keyword evidence="6 8" id="KW-0804">Transcription</keyword>
<dbReference type="InterPro" id="IPR010992">
    <property type="entry name" value="IHF-like_DNA-bd_dom_sf"/>
</dbReference>
<dbReference type="Gene3D" id="4.10.520.10">
    <property type="entry name" value="IHF-like DNA-binding proteins"/>
    <property type="match status" value="1"/>
</dbReference>
<dbReference type="GO" id="GO:0006417">
    <property type="term" value="P:regulation of translation"/>
    <property type="evidence" value="ECO:0007669"/>
    <property type="project" value="UniProtKB-UniRule"/>
</dbReference>
<name>A0A246K856_BREDI</name>
<evidence type="ECO:0000313" key="11">
    <source>
        <dbReference type="EMBL" id="ASD28200.1"/>
    </source>
</evidence>
<dbReference type="InterPro" id="IPR020816">
    <property type="entry name" value="Histone-like_DNA-bd_CS"/>
</dbReference>
<dbReference type="EMBL" id="CP021995">
    <property type="protein sequence ID" value="ASD28200.1"/>
    <property type="molecule type" value="Genomic_DNA"/>
</dbReference>
<dbReference type="GO" id="GO:0006310">
    <property type="term" value="P:DNA recombination"/>
    <property type="evidence" value="ECO:0007669"/>
    <property type="project" value="UniProtKB-UniRule"/>
</dbReference>
<evidence type="ECO:0000256" key="6">
    <source>
        <dbReference type="ARBA" id="ARBA00023163"/>
    </source>
</evidence>
<keyword evidence="16" id="KW-1185">Reference proteome</keyword>
<dbReference type="GO" id="GO:0030527">
    <property type="term" value="F:structural constituent of chromatin"/>
    <property type="evidence" value="ECO:0007669"/>
    <property type="project" value="InterPro"/>
</dbReference>
<dbReference type="PROSITE" id="PS00045">
    <property type="entry name" value="HISTONE_LIKE"/>
    <property type="match status" value="1"/>
</dbReference>
<dbReference type="RefSeq" id="WP_040345288.1">
    <property type="nucleotide sequence ID" value="NZ_LBNT01000011.1"/>
</dbReference>
<evidence type="ECO:0000313" key="12">
    <source>
        <dbReference type="EMBL" id="QAT14860.1"/>
    </source>
</evidence>
<comment type="function">
    <text evidence="8 10">This protein is one of the two subunits of integration host factor, a specific DNA-binding protein that functions in genetic recombination as well as in transcriptional and translational control.</text>
</comment>
<organism evidence="11 14">
    <name type="scientific">Brevundimonas diminuta</name>
    <name type="common">Pseudomonas diminuta</name>
    <dbReference type="NCBI Taxonomy" id="293"/>
    <lineage>
        <taxon>Bacteria</taxon>
        <taxon>Pseudomonadati</taxon>
        <taxon>Pseudomonadota</taxon>
        <taxon>Alphaproteobacteria</taxon>
        <taxon>Caulobacterales</taxon>
        <taxon>Caulobacteraceae</taxon>
        <taxon>Brevundimonas</taxon>
    </lineage>
</organism>
<evidence type="ECO:0000256" key="8">
    <source>
        <dbReference type="HAMAP-Rule" id="MF_00380"/>
    </source>
</evidence>
<evidence type="ECO:0000313" key="16">
    <source>
        <dbReference type="Proteomes" id="UP000596117"/>
    </source>
</evidence>
<evidence type="ECO:0000313" key="13">
    <source>
        <dbReference type="EMBL" id="QQB87759.1"/>
    </source>
</evidence>
<dbReference type="CDD" id="cd13835">
    <property type="entry name" value="IHF_A"/>
    <property type="match status" value="1"/>
</dbReference>
<dbReference type="Proteomes" id="UP000287388">
    <property type="component" value="Chromosome"/>
</dbReference>
<dbReference type="GO" id="GO:0006355">
    <property type="term" value="P:regulation of DNA-templated transcription"/>
    <property type="evidence" value="ECO:0007669"/>
    <property type="project" value="UniProtKB-UniRule"/>
</dbReference>
<keyword evidence="4 8" id="KW-0805">Transcription regulation</keyword>
<dbReference type="HAMAP" id="MF_00380">
    <property type="entry name" value="IHF_alpha"/>
    <property type="match status" value="1"/>
</dbReference>
<evidence type="ECO:0000256" key="2">
    <source>
        <dbReference type="ARBA" id="ARBA00018329"/>
    </source>
</evidence>
<proteinExistence type="inferred from homology"/>
<dbReference type="NCBIfam" id="TIGR00987">
    <property type="entry name" value="himA"/>
    <property type="match status" value="1"/>
</dbReference>
<sequence length="104" mass="11530">MQVAGHQTLTRADLCEAVHEEVGLSRQECSGLVERTLDLIVDSLEQGETVKLSGFGVFQVREKRARMGRNPKTGEPAAINPRRVISFRASQIMKSRVHDAVVET</sequence>
<evidence type="ECO:0000256" key="3">
    <source>
        <dbReference type="ARBA" id="ARBA00022845"/>
    </source>
</evidence>
<accession>A0A246K856</accession>
<dbReference type="NCBIfam" id="NF001401">
    <property type="entry name" value="PRK00285.1"/>
    <property type="match status" value="1"/>
</dbReference>
<dbReference type="Proteomes" id="UP000197024">
    <property type="component" value="Chromosome"/>
</dbReference>
<dbReference type="Proteomes" id="UP000596117">
    <property type="component" value="Chromosome"/>
</dbReference>
<evidence type="ECO:0000256" key="9">
    <source>
        <dbReference type="RuleBase" id="RU003939"/>
    </source>
</evidence>
<evidence type="ECO:0000256" key="4">
    <source>
        <dbReference type="ARBA" id="ARBA00023015"/>
    </source>
</evidence>
<comment type="subunit">
    <text evidence="8 10">Heterodimer of an alpha and a beta chain.</text>
</comment>
<dbReference type="SMART" id="SM00411">
    <property type="entry name" value="BHL"/>
    <property type="match status" value="1"/>
</dbReference>
<reference evidence="13 16" key="4">
    <citation type="submission" date="2020-12" db="EMBL/GenBank/DDBJ databases">
        <title>FDA dAtabase for Regulatory Grade micrObial Sequences (FDA-ARGOS): Supporting development and validation of Infectious Disease Dx tests.</title>
        <authorList>
            <person name="Kerrigan L."/>
            <person name="Long C."/>
            <person name="Tallon L."/>
            <person name="Sadzewicz L."/>
            <person name="Zhao X."/>
            <person name="Boylan J."/>
            <person name="Ott S."/>
            <person name="Bowen H."/>
            <person name="Vavikolanu K."/>
            <person name="Mehta A."/>
            <person name="Aluvathingal J."/>
            <person name="Nadendla S."/>
            <person name="Yan Y."/>
            <person name="Sichtig H."/>
        </authorList>
    </citation>
    <scope>NUCLEOTIDE SEQUENCE [LARGE SCALE GENOMIC DNA]</scope>
    <source>
        <strain evidence="13 16">FDAARGOS_1026</strain>
    </source>
</reference>
<dbReference type="EMBL" id="CP066026">
    <property type="protein sequence ID" value="QQB87759.1"/>
    <property type="molecule type" value="Genomic_DNA"/>
</dbReference>
<evidence type="ECO:0000313" key="15">
    <source>
        <dbReference type="Proteomes" id="UP000287388"/>
    </source>
</evidence>
<keyword evidence="7 8" id="KW-0233">DNA recombination</keyword>
<keyword evidence="3 8" id="KW-0810">Translation regulation</keyword>
<dbReference type="InterPro" id="IPR005684">
    <property type="entry name" value="IHF_alpha"/>
</dbReference>
<dbReference type="GO" id="GO:0009893">
    <property type="term" value="P:positive regulation of metabolic process"/>
    <property type="evidence" value="ECO:0007669"/>
    <property type="project" value="UniProtKB-ARBA"/>
</dbReference>
<dbReference type="Pfam" id="PF00216">
    <property type="entry name" value="Bac_DNA_binding"/>
    <property type="match status" value="1"/>
</dbReference>
<comment type="similarity">
    <text evidence="1 8 9">Belongs to the bacterial histone-like protein family.</text>
</comment>
<keyword evidence="5 8" id="KW-0238">DNA-binding</keyword>
<dbReference type="KEGG" id="bdm:EQG53_11065"/>
<gene>
    <name evidence="8" type="primary">ihfA</name>
    <name evidence="8" type="synonym">himA</name>
    <name evidence="11" type="ORF">CD943_15630</name>
    <name evidence="12" type="ORF">EQG53_11065</name>
    <name evidence="13" type="ORF">I6H83_11375</name>
</gene>
<dbReference type="SUPFAM" id="SSF47729">
    <property type="entry name" value="IHF-like DNA-binding proteins"/>
    <property type="match status" value="1"/>
</dbReference>
<dbReference type="InterPro" id="IPR000119">
    <property type="entry name" value="Hist_DNA-bd"/>
</dbReference>